<sequence length="149" mass="17329">MNSKGSTQWAGLLKGEDVHNIEDAISRQEVFLAYRSNKIVGTFTLWSEQSIWDKDLWGEDNSKEFFYLHRLALATTEHGKGTGRILIDKAKNIALLENKKGLRLDCVASNSYLNKFYKNNNFSFQKVVENYYNGEGYQDYHLFSWENEN</sequence>
<dbReference type="EMBL" id="FNYW01000055">
    <property type="protein sequence ID" value="SEJ03705.1"/>
    <property type="molecule type" value="Genomic_DNA"/>
</dbReference>
<feature type="domain" description="N-acetyltransferase" evidence="1">
    <location>
        <begin position="1"/>
        <end position="144"/>
    </location>
</feature>
<keyword evidence="2" id="KW-0808">Transferase</keyword>
<dbReference type="GO" id="GO:0016747">
    <property type="term" value="F:acyltransferase activity, transferring groups other than amino-acyl groups"/>
    <property type="evidence" value="ECO:0007669"/>
    <property type="project" value="InterPro"/>
</dbReference>
<dbReference type="OrthoDB" id="6382410at2"/>
<dbReference type="InterPro" id="IPR000182">
    <property type="entry name" value="GNAT_dom"/>
</dbReference>
<dbReference type="STRING" id="1130080.SAMN04488113_1552"/>
<dbReference type="SUPFAM" id="SSF55729">
    <property type="entry name" value="Acyl-CoA N-acyltransferases (Nat)"/>
    <property type="match status" value="1"/>
</dbReference>
<accession>A0A1H6VUL3</accession>
<proteinExistence type="predicted"/>
<evidence type="ECO:0000259" key="1">
    <source>
        <dbReference type="PROSITE" id="PS51186"/>
    </source>
</evidence>
<dbReference type="PROSITE" id="PS51186">
    <property type="entry name" value="GNAT"/>
    <property type="match status" value="1"/>
</dbReference>
<reference evidence="3" key="1">
    <citation type="submission" date="2016-10" db="EMBL/GenBank/DDBJ databases">
        <authorList>
            <person name="Varghese N."/>
            <person name="Submissions S."/>
        </authorList>
    </citation>
    <scope>NUCLEOTIDE SEQUENCE [LARGE SCALE GENOMIC DNA]</scope>
    <source>
        <strain evidence="3">DSM 25751</strain>
    </source>
</reference>
<name>A0A1H6VUL3_9LACT</name>
<organism evidence="2 3">
    <name type="scientific">Alkalibacterium gilvum</name>
    <dbReference type="NCBI Taxonomy" id="1130080"/>
    <lineage>
        <taxon>Bacteria</taxon>
        <taxon>Bacillati</taxon>
        <taxon>Bacillota</taxon>
        <taxon>Bacilli</taxon>
        <taxon>Lactobacillales</taxon>
        <taxon>Carnobacteriaceae</taxon>
        <taxon>Alkalibacterium</taxon>
    </lineage>
</organism>
<dbReference type="InterPro" id="IPR016181">
    <property type="entry name" value="Acyl_CoA_acyltransferase"/>
</dbReference>
<keyword evidence="3" id="KW-1185">Reference proteome</keyword>
<dbReference type="Pfam" id="PF00583">
    <property type="entry name" value="Acetyltransf_1"/>
    <property type="match status" value="1"/>
</dbReference>
<dbReference type="AlphaFoldDB" id="A0A1H6VUL3"/>
<dbReference type="Gene3D" id="3.40.630.30">
    <property type="match status" value="1"/>
</dbReference>
<evidence type="ECO:0000313" key="2">
    <source>
        <dbReference type="EMBL" id="SEJ03705.1"/>
    </source>
</evidence>
<evidence type="ECO:0000313" key="3">
    <source>
        <dbReference type="Proteomes" id="UP000198564"/>
    </source>
</evidence>
<dbReference type="Proteomes" id="UP000198564">
    <property type="component" value="Unassembled WGS sequence"/>
</dbReference>
<dbReference type="RefSeq" id="WP_091636584.1">
    <property type="nucleotide sequence ID" value="NZ_FNYW01000055.1"/>
</dbReference>
<gene>
    <name evidence="2" type="ORF">SAMN04488113_1552</name>
</gene>
<protein>
    <submittedName>
        <fullName evidence="2">Acetyltransferase (GNAT) domain-containing protein</fullName>
    </submittedName>
</protein>
<dbReference type="CDD" id="cd04301">
    <property type="entry name" value="NAT_SF"/>
    <property type="match status" value="1"/>
</dbReference>